<feature type="domain" description="Zinc-ribbon" evidence="3">
    <location>
        <begin position="3"/>
        <end position="25"/>
    </location>
</feature>
<keyword evidence="2" id="KW-0812">Transmembrane</keyword>
<reference evidence="4" key="2">
    <citation type="journal article" date="2021" name="PeerJ">
        <title>Extensive microbial diversity within the chicken gut microbiome revealed by metagenomics and culture.</title>
        <authorList>
            <person name="Gilroy R."/>
            <person name="Ravi A."/>
            <person name="Getino M."/>
            <person name="Pursley I."/>
            <person name="Horton D.L."/>
            <person name="Alikhan N.F."/>
            <person name="Baker D."/>
            <person name="Gharbi K."/>
            <person name="Hall N."/>
            <person name="Watson M."/>
            <person name="Adriaenssens E.M."/>
            <person name="Foster-Nyarko E."/>
            <person name="Jarju S."/>
            <person name="Secka A."/>
            <person name="Antonio M."/>
            <person name="Oren A."/>
            <person name="Chaudhuri R.R."/>
            <person name="La Ragione R."/>
            <person name="Hildebrand F."/>
            <person name="Pallen M.J."/>
        </authorList>
    </citation>
    <scope>NUCLEOTIDE SEQUENCE</scope>
    <source>
        <strain evidence="4">ChiHecec3B27-6122</strain>
    </source>
</reference>
<keyword evidence="2" id="KW-0472">Membrane</keyword>
<comment type="caution">
    <text evidence="4">The sequence shown here is derived from an EMBL/GenBank/DDBJ whole genome shotgun (WGS) entry which is preliminary data.</text>
</comment>
<gene>
    <name evidence="4" type="ORF">IAD42_05600</name>
</gene>
<dbReference type="Proteomes" id="UP000886876">
    <property type="component" value="Unassembled WGS sequence"/>
</dbReference>
<feature type="transmembrane region" description="Helical" evidence="2">
    <location>
        <begin position="59"/>
        <end position="80"/>
    </location>
</feature>
<reference evidence="4" key="1">
    <citation type="submission" date="2020-10" db="EMBL/GenBank/DDBJ databases">
        <authorList>
            <person name="Gilroy R."/>
        </authorList>
    </citation>
    <scope>NUCLEOTIDE SEQUENCE</scope>
    <source>
        <strain evidence="4">ChiHecec3B27-6122</strain>
    </source>
</reference>
<dbReference type="AlphaFoldDB" id="A0A9D1G5L6"/>
<evidence type="ECO:0000259" key="3">
    <source>
        <dbReference type="Pfam" id="PF13240"/>
    </source>
</evidence>
<evidence type="ECO:0000256" key="2">
    <source>
        <dbReference type="SAM" id="Phobius"/>
    </source>
</evidence>
<dbReference type="Pfam" id="PF13240">
    <property type="entry name" value="Zn_Ribbon_1"/>
    <property type="match status" value="1"/>
</dbReference>
<evidence type="ECO:0000313" key="5">
    <source>
        <dbReference type="Proteomes" id="UP000886876"/>
    </source>
</evidence>
<evidence type="ECO:0000256" key="1">
    <source>
        <dbReference type="SAM" id="MobiDB-lite"/>
    </source>
</evidence>
<proteinExistence type="predicted"/>
<accession>A0A9D1G5L6</accession>
<feature type="region of interest" description="Disordered" evidence="1">
    <location>
        <begin position="84"/>
        <end position="133"/>
    </location>
</feature>
<evidence type="ECO:0000313" key="4">
    <source>
        <dbReference type="EMBL" id="HIS97432.1"/>
    </source>
</evidence>
<dbReference type="InterPro" id="IPR026870">
    <property type="entry name" value="Zinc_ribbon_dom"/>
</dbReference>
<name>A0A9D1G5L6_9FIRM</name>
<keyword evidence="2" id="KW-1133">Transmembrane helix</keyword>
<protein>
    <submittedName>
        <fullName evidence="4">Zinc-ribbon domain-containing protein</fullName>
    </submittedName>
</protein>
<organism evidence="4 5">
    <name type="scientific">Candidatus Scatomorpha pullistercoris</name>
    <dbReference type="NCBI Taxonomy" id="2840929"/>
    <lineage>
        <taxon>Bacteria</taxon>
        <taxon>Bacillati</taxon>
        <taxon>Bacillota</taxon>
        <taxon>Clostridia</taxon>
        <taxon>Eubacteriales</taxon>
        <taxon>Candidatus Scatomorpha</taxon>
    </lineage>
</organism>
<sequence length="488" mass="53410">MSFCTKCGAQLPDGAAFCTKCGAPVSSPKRSRLSGSEIWAAASAEVKARWRRKVGSKRALIACAIGLVVVVLVVVLSVTLGNRDGRGSEPAPTWQGQSGTPQDGDSGSGAGGASKPGTAPATSQPQPDSGGAALSEAELRQRGTFMRVNQLTDSGLNMVVGQMTAPDDWQVSEQVQWSSYGNYPGMTQLSAVSPDGLRSFQLISTMSYFQTDSIFSLLGENETDPTTYRIHRQYRTAEQFVELFISNLGCTGARKLGSSSIDSQSLGALQSVAEQHAYQTGNSLVQSLANLGMSANLVGYESTVVDNRYAVTTQSGQTEYIEVFTLVWAYQTSWVVQNSSITVNEIYWCVPFTYIFTAESEQALTSMQNEFLTFVSNSSVSPEFYYLVEQYRAYIENLLAQQLTNQIQAATEIQSQLMNDYSSSSDTNDRVTDMWSDYIYDRDDYTTSDGSTVKVPTYYDHVYETDSGDIYVTNDSLNVPTDWQELYT</sequence>
<dbReference type="EMBL" id="DVJS01000138">
    <property type="protein sequence ID" value="HIS97432.1"/>
    <property type="molecule type" value="Genomic_DNA"/>
</dbReference>